<evidence type="ECO:0000256" key="8">
    <source>
        <dbReference type="RuleBase" id="RU367011"/>
    </source>
</evidence>
<evidence type="ECO:0000256" key="4">
    <source>
        <dbReference type="ARBA" id="ARBA00022723"/>
    </source>
</evidence>
<evidence type="ECO:0000256" key="1">
    <source>
        <dbReference type="ARBA" id="ARBA00002904"/>
    </source>
</evidence>
<dbReference type="InterPro" id="IPR023561">
    <property type="entry name" value="Carbonic_anhydrase_a-class"/>
</dbReference>
<evidence type="ECO:0000259" key="9">
    <source>
        <dbReference type="PROSITE" id="PS51144"/>
    </source>
</evidence>
<dbReference type="PANTHER" id="PTHR18952">
    <property type="entry name" value="CARBONIC ANHYDRASE"/>
    <property type="match status" value="1"/>
</dbReference>
<dbReference type="GO" id="GO:0004089">
    <property type="term" value="F:carbonate dehydratase activity"/>
    <property type="evidence" value="ECO:0007669"/>
    <property type="project" value="UniProtKB-UniRule"/>
</dbReference>
<dbReference type="InterPro" id="IPR036398">
    <property type="entry name" value="CA_dom_sf"/>
</dbReference>
<name>A0A7J7J137_BUGNE</name>
<organism evidence="10 11">
    <name type="scientific">Bugula neritina</name>
    <name type="common">Brown bryozoan</name>
    <name type="synonym">Sertularia neritina</name>
    <dbReference type="NCBI Taxonomy" id="10212"/>
    <lineage>
        <taxon>Eukaryota</taxon>
        <taxon>Metazoa</taxon>
        <taxon>Spiralia</taxon>
        <taxon>Lophotrochozoa</taxon>
        <taxon>Bryozoa</taxon>
        <taxon>Gymnolaemata</taxon>
        <taxon>Cheilostomatida</taxon>
        <taxon>Flustrina</taxon>
        <taxon>Buguloidea</taxon>
        <taxon>Bugulidae</taxon>
        <taxon>Bugula</taxon>
    </lineage>
</organism>
<evidence type="ECO:0000256" key="2">
    <source>
        <dbReference type="ARBA" id="ARBA00010718"/>
    </source>
</evidence>
<comment type="function">
    <text evidence="1 8">Reversible hydration of carbon dioxide.</text>
</comment>
<feature type="domain" description="Alpha-carbonic anhydrase" evidence="9">
    <location>
        <begin position="8"/>
        <end position="271"/>
    </location>
</feature>
<comment type="cofactor">
    <cofactor evidence="8">
        <name>Zn(2+)</name>
        <dbReference type="ChEBI" id="CHEBI:29105"/>
    </cofactor>
</comment>
<dbReference type="EC" id="4.2.1.1" evidence="3 8"/>
<dbReference type="Proteomes" id="UP000593567">
    <property type="component" value="Unassembled WGS sequence"/>
</dbReference>
<evidence type="ECO:0000313" key="11">
    <source>
        <dbReference type="Proteomes" id="UP000593567"/>
    </source>
</evidence>
<gene>
    <name evidence="10" type="ORF">EB796_022253</name>
</gene>
<dbReference type="Gene3D" id="3.10.200.10">
    <property type="entry name" value="Alpha carbonic anhydrase"/>
    <property type="match status" value="1"/>
</dbReference>
<dbReference type="AlphaFoldDB" id="A0A7J7J137"/>
<evidence type="ECO:0000256" key="3">
    <source>
        <dbReference type="ARBA" id="ARBA00012925"/>
    </source>
</evidence>
<dbReference type="PROSITE" id="PS00162">
    <property type="entry name" value="ALPHA_CA_1"/>
    <property type="match status" value="1"/>
</dbReference>
<dbReference type="InterPro" id="IPR018338">
    <property type="entry name" value="Carbonic_anhydrase_a-class_CS"/>
</dbReference>
<proteinExistence type="inferred from homology"/>
<dbReference type="SMART" id="SM01057">
    <property type="entry name" value="Carb_anhydrase"/>
    <property type="match status" value="1"/>
</dbReference>
<dbReference type="EMBL" id="VXIV02003230">
    <property type="protein sequence ID" value="KAF6019446.1"/>
    <property type="molecule type" value="Genomic_DNA"/>
</dbReference>
<sequence length="282" mass="31590">MSYYCNVPAWSHSGALGPEHWHEHFPAAKGDLQSPIALYSDSPVKACDLQLNGYNSATELTAVNMGSTVYFTNDCAKMANPPIYVNGVHGWWEKYSFNHFHMHWGETSADGSEHTIDDKRFPMELHLVHCLGNLSLAQACNRPKGLAVLGFMYKITHEDNPAYTPLLDAIKHVKYKGEEKQVQEGESLSLASLLPSSLDSGYFYYSGSLTTPPCSEVVQWMVFSDPISISEKQISIFRTLHRCSGHGCVENMSGNWRPLQPLKGRDVFQSKKVNAQLNKEPY</sequence>
<accession>A0A7J7J137</accession>
<keyword evidence="4 8" id="KW-0479">Metal-binding</keyword>
<evidence type="ECO:0000256" key="6">
    <source>
        <dbReference type="ARBA" id="ARBA00023239"/>
    </source>
</evidence>
<keyword evidence="6 8" id="KW-0456">Lyase</keyword>
<keyword evidence="5 8" id="KW-0862">Zinc</keyword>
<reference evidence="10" key="1">
    <citation type="submission" date="2020-06" db="EMBL/GenBank/DDBJ databases">
        <title>Draft genome of Bugula neritina, a colonial animal packing powerful symbionts and potential medicines.</title>
        <authorList>
            <person name="Rayko M."/>
        </authorList>
    </citation>
    <scope>NUCLEOTIDE SEQUENCE [LARGE SCALE GENOMIC DNA]</scope>
    <source>
        <strain evidence="10">Kwan_BN1</strain>
    </source>
</reference>
<evidence type="ECO:0000256" key="5">
    <source>
        <dbReference type="ARBA" id="ARBA00022833"/>
    </source>
</evidence>
<dbReference type="SUPFAM" id="SSF51069">
    <property type="entry name" value="Carbonic anhydrase"/>
    <property type="match status" value="1"/>
</dbReference>
<comment type="caution">
    <text evidence="10">The sequence shown here is derived from an EMBL/GenBank/DDBJ whole genome shotgun (WGS) entry which is preliminary data.</text>
</comment>
<dbReference type="InterPro" id="IPR001148">
    <property type="entry name" value="CA_dom"/>
</dbReference>
<dbReference type="OrthoDB" id="429145at2759"/>
<evidence type="ECO:0000256" key="7">
    <source>
        <dbReference type="ARBA" id="ARBA00048348"/>
    </source>
</evidence>
<dbReference type="GO" id="GO:0005886">
    <property type="term" value="C:plasma membrane"/>
    <property type="evidence" value="ECO:0007669"/>
    <property type="project" value="TreeGrafter"/>
</dbReference>
<comment type="similarity">
    <text evidence="2 8">Belongs to the alpha-carbonic anhydrase family.</text>
</comment>
<dbReference type="CDD" id="cd00326">
    <property type="entry name" value="alpha_CA"/>
    <property type="match status" value="1"/>
</dbReference>
<keyword evidence="11" id="KW-1185">Reference proteome</keyword>
<dbReference type="GO" id="GO:0008270">
    <property type="term" value="F:zinc ion binding"/>
    <property type="evidence" value="ECO:0007669"/>
    <property type="project" value="UniProtKB-UniRule"/>
</dbReference>
<comment type="catalytic activity">
    <reaction evidence="7 8">
        <text>hydrogencarbonate + H(+) = CO2 + H2O</text>
        <dbReference type="Rhea" id="RHEA:10748"/>
        <dbReference type="ChEBI" id="CHEBI:15377"/>
        <dbReference type="ChEBI" id="CHEBI:15378"/>
        <dbReference type="ChEBI" id="CHEBI:16526"/>
        <dbReference type="ChEBI" id="CHEBI:17544"/>
        <dbReference type="EC" id="4.2.1.1"/>
    </reaction>
</comment>
<evidence type="ECO:0000313" key="10">
    <source>
        <dbReference type="EMBL" id="KAF6019446.1"/>
    </source>
</evidence>
<dbReference type="PANTHER" id="PTHR18952:SF265">
    <property type="entry name" value="CARBONIC ANHYDRASE"/>
    <property type="match status" value="1"/>
</dbReference>
<protein>
    <recommendedName>
        <fullName evidence="3 8">Carbonic anhydrase</fullName>
        <ecNumber evidence="3 8">4.2.1.1</ecNumber>
    </recommendedName>
</protein>
<dbReference type="PROSITE" id="PS51144">
    <property type="entry name" value="ALPHA_CA_2"/>
    <property type="match status" value="1"/>
</dbReference>
<dbReference type="Pfam" id="PF00194">
    <property type="entry name" value="Carb_anhydrase"/>
    <property type="match status" value="1"/>
</dbReference>